<dbReference type="AlphaFoldDB" id="A0A1I2MZU7"/>
<dbReference type="Proteomes" id="UP000199337">
    <property type="component" value="Unassembled WGS sequence"/>
</dbReference>
<evidence type="ECO:0000313" key="1">
    <source>
        <dbReference type="EMBL" id="SFF94641.1"/>
    </source>
</evidence>
<sequence>MDINDYDESKGLRVKIRLDFKGQAKPGRFLFGGKQVDKAAEEAREHHVALLRNVPVQGVYIEDIDVSIEVYTVWDDIANAEVAYAPVVLTVNAENIEDLLRFIAREEFRKIDVQEPGRIVLNRNELERLLFKINGEIKNYVGQLERKYNLR</sequence>
<keyword evidence="2" id="KW-1185">Reference proteome</keyword>
<dbReference type="RefSeq" id="WP_092467700.1">
    <property type="nucleotide sequence ID" value="NZ_FOOX01000001.1"/>
</dbReference>
<accession>A0A1I2MZU7</accession>
<dbReference type="STRING" id="341036.SAMN05660649_00136"/>
<reference evidence="2" key="1">
    <citation type="submission" date="2016-10" db="EMBL/GenBank/DDBJ databases">
        <authorList>
            <person name="Varghese N."/>
            <person name="Submissions S."/>
        </authorList>
    </citation>
    <scope>NUCLEOTIDE SEQUENCE [LARGE SCALE GENOMIC DNA]</scope>
    <source>
        <strain evidence="2">DSM 17038</strain>
    </source>
</reference>
<organism evidence="1 2">
    <name type="scientific">Desulfotruncus arcticus DSM 17038</name>
    <dbReference type="NCBI Taxonomy" id="1121424"/>
    <lineage>
        <taxon>Bacteria</taxon>
        <taxon>Bacillati</taxon>
        <taxon>Bacillota</taxon>
        <taxon>Clostridia</taxon>
        <taxon>Eubacteriales</taxon>
        <taxon>Desulfallaceae</taxon>
        <taxon>Desulfotruncus</taxon>
    </lineage>
</organism>
<dbReference type="OrthoDB" id="1723695at2"/>
<dbReference type="EMBL" id="FOOX01000001">
    <property type="protein sequence ID" value="SFF94641.1"/>
    <property type="molecule type" value="Genomic_DNA"/>
</dbReference>
<proteinExistence type="predicted"/>
<name>A0A1I2MZU7_9FIRM</name>
<evidence type="ECO:0000313" key="2">
    <source>
        <dbReference type="Proteomes" id="UP000199337"/>
    </source>
</evidence>
<protein>
    <submittedName>
        <fullName evidence="1">Uncharacterized protein</fullName>
    </submittedName>
</protein>
<gene>
    <name evidence="1" type="ORF">SAMN05660649_00136</name>
</gene>